<proteinExistence type="predicted"/>
<evidence type="ECO:0000256" key="1">
    <source>
        <dbReference type="SAM" id="Coils"/>
    </source>
</evidence>
<name>K3WC19_GLOUD</name>
<dbReference type="eggNOG" id="ENOG502RUUP">
    <property type="taxonomic scope" value="Eukaryota"/>
</dbReference>
<sequence length="433" mass="48795">MEHDRTEIETVNPPSAYSMYSCPHAPLVPSSEPERERVFGGPYMPIATLQDALADPPRVPKPHSPPSAEWSYDNQTVYDSHSVRPAVQFASAGPLARTPQQQRKKFSRGLNRFRDRLQQLEERLKLDVNGLRQDIRDLELRKAIMETRTLATRFCGMGSAAKLVREYFAIFRNGFQVLPRYRDLHGNSSSWTTYHMISSSSHDQDAITQLLVSQLELARKQNAFLDAMVDPDMGFRSFTGRHVLRDQLERYARCHAGLRMELLTLETSQRSGVDAEDAATVVCTRGRLTAYITQETLENIFPVVLRQPLLCKRLLGSFIAYPFRVEFHVSPGGKITKYDGDVDFVAALSEVLGSLEDVTTVIRHALISEFCMIGHLDNDDADCEIRQVEHRASQQVELESIATSSSSITQQKQTTESPCASNQQKAALTYILS</sequence>
<dbReference type="VEuPathDB" id="FungiDB:PYU1_G002507"/>
<accession>K3WC19</accession>
<protein>
    <recommendedName>
        <fullName evidence="4">BZIP domain-containing protein</fullName>
    </recommendedName>
</protein>
<reference evidence="2" key="3">
    <citation type="submission" date="2014-11" db="UniProtKB">
        <authorList>
            <consortium name="EnsemblProtists"/>
        </authorList>
    </citation>
    <scope>IDENTIFICATION</scope>
    <source>
        <strain evidence="2">DAOM BR144</strain>
    </source>
</reference>
<keyword evidence="3" id="KW-1185">Reference proteome</keyword>
<organism evidence="2 3">
    <name type="scientific">Globisporangium ultimum (strain ATCC 200006 / CBS 805.95 / DAOM BR144)</name>
    <name type="common">Pythium ultimum</name>
    <dbReference type="NCBI Taxonomy" id="431595"/>
    <lineage>
        <taxon>Eukaryota</taxon>
        <taxon>Sar</taxon>
        <taxon>Stramenopiles</taxon>
        <taxon>Oomycota</taxon>
        <taxon>Peronosporomycetes</taxon>
        <taxon>Pythiales</taxon>
        <taxon>Pythiaceae</taxon>
        <taxon>Globisporangium</taxon>
    </lineage>
</organism>
<evidence type="ECO:0000313" key="3">
    <source>
        <dbReference type="Proteomes" id="UP000019132"/>
    </source>
</evidence>
<evidence type="ECO:0008006" key="4">
    <source>
        <dbReference type="Google" id="ProtNLM"/>
    </source>
</evidence>
<dbReference type="AlphaFoldDB" id="K3WC19"/>
<dbReference type="InParanoid" id="K3WC19"/>
<dbReference type="PROSITE" id="PS51257">
    <property type="entry name" value="PROKAR_LIPOPROTEIN"/>
    <property type="match status" value="1"/>
</dbReference>
<dbReference type="HOGENOM" id="CLU_633848_0_0_1"/>
<feature type="coiled-coil region" evidence="1">
    <location>
        <begin position="103"/>
        <end position="148"/>
    </location>
</feature>
<keyword evidence="1" id="KW-0175">Coiled coil</keyword>
<reference evidence="3" key="2">
    <citation type="submission" date="2010-04" db="EMBL/GenBank/DDBJ databases">
        <authorList>
            <person name="Buell R."/>
            <person name="Hamilton J."/>
            <person name="Hostetler J."/>
        </authorList>
    </citation>
    <scope>NUCLEOTIDE SEQUENCE [LARGE SCALE GENOMIC DNA]</scope>
    <source>
        <strain evidence="3">DAOM:BR144</strain>
    </source>
</reference>
<dbReference type="EnsemblProtists" id="PYU1_T002510">
    <property type="protein sequence ID" value="PYU1_T002510"/>
    <property type="gene ID" value="PYU1_G002507"/>
</dbReference>
<evidence type="ECO:0000313" key="2">
    <source>
        <dbReference type="EnsemblProtists" id="PYU1_T002510"/>
    </source>
</evidence>
<reference evidence="3" key="1">
    <citation type="journal article" date="2010" name="Genome Biol.">
        <title>Genome sequence of the necrotrophic plant pathogen Pythium ultimum reveals original pathogenicity mechanisms and effector repertoire.</title>
        <authorList>
            <person name="Levesque C.A."/>
            <person name="Brouwer H."/>
            <person name="Cano L."/>
            <person name="Hamilton J.P."/>
            <person name="Holt C."/>
            <person name="Huitema E."/>
            <person name="Raffaele S."/>
            <person name="Robideau G.P."/>
            <person name="Thines M."/>
            <person name="Win J."/>
            <person name="Zerillo M.M."/>
            <person name="Beakes G.W."/>
            <person name="Boore J.L."/>
            <person name="Busam D."/>
            <person name="Dumas B."/>
            <person name="Ferriera S."/>
            <person name="Fuerstenberg S.I."/>
            <person name="Gachon C.M."/>
            <person name="Gaulin E."/>
            <person name="Govers F."/>
            <person name="Grenville-Briggs L."/>
            <person name="Horner N."/>
            <person name="Hostetler J."/>
            <person name="Jiang R.H."/>
            <person name="Johnson J."/>
            <person name="Krajaejun T."/>
            <person name="Lin H."/>
            <person name="Meijer H.J."/>
            <person name="Moore B."/>
            <person name="Morris P."/>
            <person name="Phuntmart V."/>
            <person name="Puiu D."/>
            <person name="Shetty J."/>
            <person name="Stajich J.E."/>
            <person name="Tripathy S."/>
            <person name="Wawra S."/>
            <person name="van West P."/>
            <person name="Whitty B.R."/>
            <person name="Coutinho P.M."/>
            <person name="Henrissat B."/>
            <person name="Martin F."/>
            <person name="Thomas P.D."/>
            <person name="Tyler B.M."/>
            <person name="De Vries R.P."/>
            <person name="Kamoun S."/>
            <person name="Yandell M."/>
            <person name="Tisserat N."/>
            <person name="Buell C.R."/>
        </authorList>
    </citation>
    <scope>NUCLEOTIDE SEQUENCE</scope>
    <source>
        <strain evidence="3">DAOM:BR144</strain>
    </source>
</reference>
<dbReference type="Proteomes" id="UP000019132">
    <property type="component" value="Unassembled WGS sequence"/>
</dbReference>